<feature type="domain" description="C2H2-type" evidence="11">
    <location>
        <begin position="210"/>
        <end position="233"/>
    </location>
</feature>
<dbReference type="PANTHER" id="PTHR24384:SF189">
    <property type="entry name" value="C2H2-TYPE DOMAIN-CONTAINING PROTEIN-RELATED"/>
    <property type="match status" value="1"/>
</dbReference>
<feature type="domain" description="C2H2-type" evidence="11">
    <location>
        <begin position="147"/>
        <end position="174"/>
    </location>
</feature>
<dbReference type="InterPro" id="IPR013087">
    <property type="entry name" value="Znf_C2H2_type"/>
</dbReference>
<evidence type="ECO:0000256" key="10">
    <source>
        <dbReference type="PROSITE-ProRule" id="PRU00042"/>
    </source>
</evidence>
<evidence type="ECO:0000256" key="6">
    <source>
        <dbReference type="ARBA" id="ARBA00023015"/>
    </source>
</evidence>
<evidence type="ECO:0000256" key="4">
    <source>
        <dbReference type="ARBA" id="ARBA00022771"/>
    </source>
</evidence>
<dbReference type="PANTHER" id="PTHR24384">
    <property type="entry name" value="FINGER PUTATIVE TRANSCRIPTION FACTOR FAMILY-RELATED"/>
    <property type="match status" value="1"/>
</dbReference>
<dbReference type="GO" id="GO:0000981">
    <property type="term" value="F:DNA-binding transcription factor activity, RNA polymerase II-specific"/>
    <property type="evidence" value="ECO:0007669"/>
    <property type="project" value="TreeGrafter"/>
</dbReference>
<dbReference type="PROSITE" id="PS00028">
    <property type="entry name" value="ZINC_FINGER_C2H2_1"/>
    <property type="match status" value="10"/>
</dbReference>
<evidence type="ECO:0000256" key="3">
    <source>
        <dbReference type="ARBA" id="ARBA00022737"/>
    </source>
</evidence>
<keyword evidence="2" id="KW-0479">Metal-binding</keyword>
<dbReference type="STRING" id="37001.A0A1A9WET7"/>
<dbReference type="InterPro" id="IPR050752">
    <property type="entry name" value="C2H2-ZF_domain"/>
</dbReference>
<dbReference type="InterPro" id="IPR036236">
    <property type="entry name" value="Znf_C2H2_sf"/>
</dbReference>
<dbReference type="Gene3D" id="3.30.160.60">
    <property type="entry name" value="Classic Zinc Finger"/>
    <property type="match status" value="9"/>
</dbReference>
<feature type="domain" description="C2H2-type" evidence="11">
    <location>
        <begin position="383"/>
        <end position="405"/>
    </location>
</feature>
<dbReference type="GO" id="GO:0005634">
    <property type="term" value="C:nucleus"/>
    <property type="evidence" value="ECO:0007669"/>
    <property type="project" value="UniProtKB-SubCell"/>
</dbReference>
<dbReference type="AlphaFoldDB" id="A0A1A9WET7"/>
<keyword evidence="4 10" id="KW-0863">Zinc-finger</keyword>
<dbReference type="FunFam" id="3.30.160.60:FF:000446">
    <property type="entry name" value="Zinc finger protein"/>
    <property type="match status" value="1"/>
</dbReference>
<reference evidence="13" key="1">
    <citation type="submission" date="2014-03" db="EMBL/GenBank/DDBJ databases">
        <authorList>
            <person name="Aksoy S."/>
            <person name="Warren W."/>
            <person name="Wilson R.K."/>
        </authorList>
    </citation>
    <scope>NUCLEOTIDE SEQUENCE [LARGE SCALE GENOMIC DNA]</scope>
    <source>
        <strain evidence="13">IAEA</strain>
    </source>
</reference>
<dbReference type="SUPFAM" id="SSF57667">
    <property type="entry name" value="beta-beta-alpha zinc fingers"/>
    <property type="match status" value="6"/>
</dbReference>
<dbReference type="FunFam" id="3.30.160.60:FF:000706">
    <property type="entry name" value="Zinc finger protein"/>
    <property type="match status" value="1"/>
</dbReference>
<keyword evidence="7" id="KW-0238">DNA-binding</keyword>
<evidence type="ECO:0000256" key="9">
    <source>
        <dbReference type="ARBA" id="ARBA00023242"/>
    </source>
</evidence>
<evidence type="ECO:0000256" key="1">
    <source>
        <dbReference type="ARBA" id="ARBA00004123"/>
    </source>
</evidence>
<feature type="domain" description="C2H2-type" evidence="11">
    <location>
        <begin position="581"/>
        <end position="604"/>
    </location>
</feature>
<dbReference type="GO" id="GO:0008270">
    <property type="term" value="F:zinc ion binding"/>
    <property type="evidence" value="ECO:0007669"/>
    <property type="project" value="UniProtKB-KW"/>
</dbReference>
<sequence>MSKIKIPYQCSTCDKKFQKPCQLSRHQVVHTKLKDFKCTECSKNFTQKSSLQRHRKIHEIRKDVLKESIEELDPQLLAKNVMSDIQLWQNEMLGDLKKDFEQKPEEKTIVDCSQSQMIILNDRLFPDGFVKKLKVQVIRRGRRRFHYVCEYCAKEFHKSYNYLRHRRLHTMERPFICVLCKKGFSTCTRLKQHSQIHRLDEKLGIIRCLHSCPLCELKFTFLSALDKHLKTHTDHLLTLNCQECHRTFDSFKSLIGHKHYNDIKDPELLILKNLLPEPINRQNSKKKNLSSAKERKQNFSCSLCGLNCKTIFHLKQHEERHKILYKYQCNICQRSYASKSSLAIHKKIHFQERSYKCPQCLKLFLQKQHLQCHLLCHSKERHFQCNYCCKKFKRKQNCTTHMLRHLELLLKTNDKIETKEDSLASNKTIAYYIMKQKSVQSVPSLFKSQTQFLFRNKQKRYANLLQKQSRLNSYCHQKRYHLDCNNCSEKSLSEYDSKNQKKLSLGCNNSSRMKKFNLEKAVESVAGSESYISKGTSKTRIEKKDNGKKLKKVNCQVCGKQYSCLKVLRVHLRLHTGEKPFNCEKCEANFRTSGQLIYHHKKHH</sequence>
<dbReference type="PROSITE" id="PS50157">
    <property type="entry name" value="ZINC_FINGER_C2H2_2"/>
    <property type="match status" value="11"/>
</dbReference>
<evidence type="ECO:0000259" key="11">
    <source>
        <dbReference type="PROSITE" id="PS50157"/>
    </source>
</evidence>
<dbReference type="Proteomes" id="UP000091820">
    <property type="component" value="Unassembled WGS sequence"/>
</dbReference>
<organism evidence="12 13">
    <name type="scientific">Glossina brevipalpis</name>
    <dbReference type="NCBI Taxonomy" id="37001"/>
    <lineage>
        <taxon>Eukaryota</taxon>
        <taxon>Metazoa</taxon>
        <taxon>Ecdysozoa</taxon>
        <taxon>Arthropoda</taxon>
        <taxon>Hexapoda</taxon>
        <taxon>Insecta</taxon>
        <taxon>Pterygota</taxon>
        <taxon>Neoptera</taxon>
        <taxon>Endopterygota</taxon>
        <taxon>Diptera</taxon>
        <taxon>Brachycera</taxon>
        <taxon>Muscomorpha</taxon>
        <taxon>Hippoboscoidea</taxon>
        <taxon>Glossinidae</taxon>
        <taxon>Glossina</taxon>
    </lineage>
</organism>
<keyword evidence="3" id="KW-0677">Repeat</keyword>
<keyword evidence="5" id="KW-0862">Zinc</keyword>
<dbReference type="Pfam" id="PF00096">
    <property type="entry name" value="zf-C2H2"/>
    <property type="match status" value="4"/>
</dbReference>
<feature type="domain" description="C2H2-type" evidence="11">
    <location>
        <begin position="8"/>
        <end position="35"/>
    </location>
</feature>
<reference evidence="12" key="2">
    <citation type="submission" date="2020-05" db="UniProtKB">
        <authorList>
            <consortium name="EnsemblMetazoa"/>
        </authorList>
    </citation>
    <scope>IDENTIFICATION</scope>
    <source>
        <strain evidence="12">IAEA</strain>
    </source>
</reference>
<protein>
    <recommendedName>
        <fullName evidence="11">C2H2-type domain-containing protein</fullName>
    </recommendedName>
</protein>
<keyword evidence="6" id="KW-0805">Transcription regulation</keyword>
<evidence type="ECO:0000313" key="12">
    <source>
        <dbReference type="EnsemblMetazoa" id="GBRI017037-PA"/>
    </source>
</evidence>
<dbReference type="VEuPathDB" id="VectorBase:GBRI017037"/>
<evidence type="ECO:0000256" key="2">
    <source>
        <dbReference type="ARBA" id="ARBA00022723"/>
    </source>
</evidence>
<feature type="domain" description="C2H2-type" evidence="11">
    <location>
        <begin position="327"/>
        <end position="354"/>
    </location>
</feature>
<feature type="domain" description="C2H2-type" evidence="11">
    <location>
        <begin position="553"/>
        <end position="580"/>
    </location>
</feature>
<proteinExistence type="predicted"/>
<name>A0A1A9WET7_9MUSC</name>
<keyword evidence="8" id="KW-0804">Transcription</keyword>
<feature type="domain" description="C2H2-type" evidence="11">
    <location>
        <begin position="239"/>
        <end position="266"/>
    </location>
</feature>
<feature type="domain" description="C2H2-type" evidence="11">
    <location>
        <begin position="175"/>
        <end position="202"/>
    </location>
</feature>
<feature type="domain" description="C2H2-type" evidence="11">
    <location>
        <begin position="355"/>
        <end position="382"/>
    </location>
</feature>
<dbReference type="EnsemblMetazoa" id="GBRI017037-RA">
    <property type="protein sequence ID" value="GBRI017037-PA"/>
    <property type="gene ID" value="GBRI017037"/>
</dbReference>
<evidence type="ECO:0000256" key="7">
    <source>
        <dbReference type="ARBA" id="ARBA00023125"/>
    </source>
</evidence>
<keyword evidence="13" id="KW-1185">Reference proteome</keyword>
<evidence type="ECO:0000313" key="13">
    <source>
        <dbReference type="Proteomes" id="UP000091820"/>
    </source>
</evidence>
<dbReference type="FunFam" id="3.30.160.60:FF:001228">
    <property type="entry name" value="Zinc finger protein 236"/>
    <property type="match status" value="1"/>
</dbReference>
<evidence type="ECO:0000256" key="8">
    <source>
        <dbReference type="ARBA" id="ARBA00023163"/>
    </source>
</evidence>
<dbReference type="SMART" id="SM00355">
    <property type="entry name" value="ZnF_C2H2"/>
    <property type="match status" value="12"/>
</dbReference>
<dbReference type="GO" id="GO:0000978">
    <property type="term" value="F:RNA polymerase II cis-regulatory region sequence-specific DNA binding"/>
    <property type="evidence" value="ECO:0007669"/>
    <property type="project" value="TreeGrafter"/>
</dbReference>
<accession>A0A1A9WET7</accession>
<feature type="domain" description="C2H2-type" evidence="11">
    <location>
        <begin position="36"/>
        <end position="63"/>
    </location>
</feature>
<keyword evidence="9" id="KW-0539">Nucleus</keyword>
<evidence type="ECO:0000256" key="5">
    <source>
        <dbReference type="ARBA" id="ARBA00022833"/>
    </source>
</evidence>
<comment type="subcellular location">
    <subcellularLocation>
        <location evidence="1">Nucleus</location>
    </subcellularLocation>
</comment>